<feature type="domain" description="DUF8212" evidence="3">
    <location>
        <begin position="221"/>
        <end position="253"/>
    </location>
</feature>
<keyword evidence="5" id="KW-1185">Reference proteome</keyword>
<feature type="region of interest" description="Disordered" evidence="1">
    <location>
        <begin position="271"/>
        <end position="291"/>
    </location>
</feature>
<evidence type="ECO:0000313" key="4">
    <source>
        <dbReference type="EMBL" id="KAK3391259.1"/>
    </source>
</evidence>
<dbReference type="Pfam" id="PF26640">
    <property type="entry name" value="DUF8212"/>
    <property type="match status" value="1"/>
</dbReference>
<reference evidence="4" key="2">
    <citation type="submission" date="2023-06" db="EMBL/GenBank/DDBJ databases">
        <authorList>
            <consortium name="Lawrence Berkeley National Laboratory"/>
            <person name="Haridas S."/>
            <person name="Hensen N."/>
            <person name="Bonometti L."/>
            <person name="Westerberg I."/>
            <person name="Brannstrom I.O."/>
            <person name="Guillou S."/>
            <person name="Cros-Aarteil S."/>
            <person name="Calhoun S."/>
            <person name="Kuo A."/>
            <person name="Mondo S."/>
            <person name="Pangilinan J."/>
            <person name="Riley R."/>
            <person name="LaButti K."/>
            <person name="Andreopoulos B."/>
            <person name="Lipzen A."/>
            <person name="Chen C."/>
            <person name="Yanf M."/>
            <person name="Daum C."/>
            <person name="Ng V."/>
            <person name="Clum A."/>
            <person name="Steindorff A."/>
            <person name="Ohm R."/>
            <person name="Martin F."/>
            <person name="Silar P."/>
            <person name="Natvig D."/>
            <person name="Lalanne C."/>
            <person name="Gautier V."/>
            <person name="Ament-velasquez S.L."/>
            <person name="Kruys A."/>
            <person name="Hutchinson M.I."/>
            <person name="Powell A.J."/>
            <person name="Barry K."/>
            <person name="Miller A.N."/>
            <person name="Grigoriev I.V."/>
            <person name="Debuchy R."/>
            <person name="Gladieux P."/>
            <person name="Thoren M.H."/>
            <person name="Johannesson H."/>
        </authorList>
    </citation>
    <scope>NUCLEOTIDE SEQUENCE</scope>
    <source>
        <strain evidence="4">CBS 232.78</strain>
    </source>
</reference>
<evidence type="ECO:0000259" key="2">
    <source>
        <dbReference type="Pfam" id="PF06985"/>
    </source>
</evidence>
<protein>
    <submittedName>
        <fullName evidence="4">Heterokaryon incompatibility protein-domain-containing protein</fullName>
    </submittedName>
</protein>
<evidence type="ECO:0000256" key="1">
    <source>
        <dbReference type="SAM" id="MobiDB-lite"/>
    </source>
</evidence>
<sequence length="537" mass="60742">MRLINATNYQLQEFYGDQIPEYVILSHTWGRDEVSLQDLQGGNAPNGIGFQKIRYCCGQAIADGFQWAWVDTCCIDKTNSVELSEAINSMFQWYRDSSICYVYLEDVDSLSDDPDFSNDFMGSRWFTRGWTLQELIAPPTVEFYNHNWDEIGTKSSLRERISSTTGIKTRVLQGDDLSMYSAAEKLSWASDRTTTRVEDIAYSLMGLFGINMPMLYGEGNKAFIRLQEEIVKSHFDQSIFAWTAPHPHPGYLARSPADFRDFREHPDRLPPRGANPNFFDVNTNQPPPTVSSRGLKATLLLRSADNVPRRCLAVLYWIGEPPRTPITAPPTTFTAASLICILIEQNAHDSMTFTRLSPESIRLVPVTEISSFRWTPIYLEKSESYERRQGGEGLEAIQLGMRGAADSDSILGVYPLDLWALEREPTYVVRRPAGPPESQDGALLIYLGPTRYFLVYFGMCEGAPWCVVERIPEGVAQAAFGTDQIVRRFLRTEGMANARSDRHIEPTRREVSAALRRVPAASDGTIRYRLQMSFRPG</sequence>
<dbReference type="PANTHER" id="PTHR10622:SF10">
    <property type="entry name" value="HET DOMAIN-CONTAINING PROTEIN"/>
    <property type="match status" value="1"/>
</dbReference>
<evidence type="ECO:0000259" key="3">
    <source>
        <dbReference type="Pfam" id="PF26640"/>
    </source>
</evidence>
<dbReference type="InterPro" id="IPR058525">
    <property type="entry name" value="DUF8212"/>
</dbReference>
<dbReference type="PANTHER" id="PTHR10622">
    <property type="entry name" value="HET DOMAIN-CONTAINING PROTEIN"/>
    <property type="match status" value="1"/>
</dbReference>
<name>A0AAE0P0R7_9PEZI</name>
<comment type="caution">
    <text evidence="4">The sequence shown here is derived from an EMBL/GenBank/DDBJ whole genome shotgun (WGS) entry which is preliminary data.</text>
</comment>
<organism evidence="4 5">
    <name type="scientific">Podospora didyma</name>
    <dbReference type="NCBI Taxonomy" id="330526"/>
    <lineage>
        <taxon>Eukaryota</taxon>
        <taxon>Fungi</taxon>
        <taxon>Dikarya</taxon>
        <taxon>Ascomycota</taxon>
        <taxon>Pezizomycotina</taxon>
        <taxon>Sordariomycetes</taxon>
        <taxon>Sordariomycetidae</taxon>
        <taxon>Sordariales</taxon>
        <taxon>Podosporaceae</taxon>
        <taxon>Podospora</taxon>
    </lineage>
</organism>
<dbReference type="Proteomes" id="UP001285441">
    <property type="component" value="Unassembled WGS sequence"/>
</dbReference>
<reference evidence="4" key="1">
    <citation type="journal article" date="2023" name="Mol. Phylogenet. Evol.">
        <title>Genome-scale phylogeny and comparative genomics of the fungal order Sordariales.</title>
        <authorList>
            <person name="Hensen N."/>
            <person name="Bonometti L."/>
            <person name="Westerberg I."/>
            <person name="Brannstrom I.O."/>
            <person name="Guillou S."/>
            <person name="Cros-Aarteil S."/>
            <person name="Calhoun S."/>
            <person name="Haridas S."/>
            <person name="Kuo A."/>
            <person name="Mondo S."/>
            <person name="Pangilinan J."/>
            <person name="Riley R."/>
            <person name="LaButti K."/>
            <person name="Andreopoulos B."/>
            <person name="Lipzen A."/>
            <person name="Chen C."/>
            <person name="Yan M."/>
            <person name="Daum C."/>
            <person name="Ng V."/>
            <person name="Clum A."/>
            <person name="Steindorff A."/>
            <person name="Ohm R.A."/>
            <person name="Martin F."/>
            <person name="Silar P."/>
            <person name="Natvig D.O."/>
            <person name="Lalanne C."/>
            <person name="Gautier V."/>
            <person name="Ament-Velasquez S.L."/>
            <person name="Kruys A."/>
            <person name="Hutchinson M.I."/>
            <person name="Powell A.J."/>
            <person name="Barry K."/>
            <person name="Miller A.N."/>
            <person name="Grigoriev I.V."/>
            <person name="Debuchy R."/>
            <person name="Gladieux P."/>
            <person name="Hiltunen Thoren M."/>
            <person name="Johannesson H."/>
        </authorList>
    </citation>
    <scope>NUCLEOTIDE SEQUENCE</scope>
    <source>
        <strain evidence="4">CBS 232.78</strain>
    </source>
</reference>
<dbReference type="Pfam" id="PF06985">
    <property type="entry name" value="HET"/>
    <property type="match status" value="1"/>
</dbReference>
<accession>A0AAE0P0R7</accession>
<proteinExistence type="predicted"/>
<dbReference type="AlphaFoldDB" id="A0AAE0P0R7"/>
<evidence type="ECO:0000313" key="5">
    <source>
        <dbReference type="Proteomes" id="UP001285441"/>
    </source>
</evidence>
<feature type="domain" description="Heterokaryon incompatibility" evidence="2">
    <location>
        <begin position="22"/>
        <end position="109"/>
    </location>
</feature>
<dbReference type="InterPro" id="IPR010730">
    <property type="entry name" value="HET"/>
</dbReference>
<dbReference type="EMBL" id="JAULSW010000002">
    <property type="protein sequence ID" value="KAK3391259.1"/>
    <property type="molecule type" value="Genomic_DNA"/>
</dbReference>
<gene>
    <name evidence="4" type="ORF">B0H63DRAFT_467599</name>
</gene>